<dbReference type="InterPro" id="IPR011990">
    <property type="entry name" value="TPR-like_helical_dom_sf"/>
</dbReference>
<dbReference type="FunFam" id="1.25.40.10:FF:000006">
    <property type="entry name" value="Prolyl 4-hydroxylase subunit alpha 2"/>
    <property type="match status" value="1"/>
</dbReference>
<evidence type="ECO:0000259" key="2">
    <source>
        <dbReference type="Pfam" id="PF23558"/>
    </source>
</evidence>
<accession>A0A6P7GZK3</accession>
<sequence>MAGEQDPFSLNEIPTIVFYGKEKNEVDSTIVQALAAMNDDCSDIEDQMMMKLDTSSLARGELNGIKYSAELTAADCFELGRQSYNNGDYYHTLLWMTEANERLRKEANQTIHQSDILEYLAFSTYKQGNIHLALDLTNKLLEIIPTHPRALGNKVYYEDELQKSISSPKKKGDDESEDIQQQDEVHVPSDPYGREHYERLCRGEIKMPVDLEAKLKCRYVSVILLNYSIIEFSKFVIVNGFEYKNYVYEVGMG</sequence>
<proteinExistence type="predicted"/>
<dbReference type="AlphaFoldDB" id="A0A6P7GZK3"/>
<dbReference type="SUPFAM" id="SSF48452">
    <property type="entry name" value="TPR-like"/>
    <property type="match status" value="1"/>
</dbReference>
<evidence type="ECO:0000256" key="1">
    <source>
        <dbReference type="SAM" id="MobiDB-lite"/>
    </source>
</evidence>
<name>A0A6P7GZK3_DIAVI</name>
<protein>
    <submittedName>
        <fullName evidence="3">Prolyl 4-hydroxylase subunit alpha-2-like</fullName>
    </submittedName>
</protein>
<reference evidence="3" key="1">
    <citation type="submission" date="2025-08" db="UniProtKB">
        <authorList>
            <consortium name="RefSeq"/>
        </authorList>
    </citation>
    <scope>IDENTIFICATION</scope>
    <source>
        <tissue evidence="3">Whole insect</tissue>
    </source>
</reference>
<dbReference type="InParanoid" id="A0A6P7GZK3"/>
<organism evidence="3">
    <name type="scientific">Diabrotica virgifera virgifera</name>
    <name type="common">western corn rootworm</name>
    <dbReference type="NCBI Taxonomy" id="50390"/>
    <lineage>
        <taxon>Eukaryota</taxon>
        <taxon>Metazoa</taxon>
        <taxon>Ecdysozoa</taxon>
        <taxon>Arthropoda</taxon>
        <taxon>Hexapoda</taxon>
        <taxon>Insecta</taxon>
        <taxon>Pterygota</taxon>
        <taxon>Neoptera</taxon>
        <taxon>Endopterygota</taxon>
        <taxon>Coleoptera</taxon>
        <taxon>Polyphaga</taxon>
        <taxon>Cucujiformia</taxon>
        <taxon>Chrysomeloidea</taxon>
        <taxon>Chrysomelidae</taxon>
        <taxon>Galerucinae</taxon>
        <taxon>Diabroticina</taxon>
        <taxon>Diabroticites</taxon>
        <taxon>Diabrotica</taxon>
    </lineage>
</organism>
<evidence type="ECO:0000313" key="3">
    <source>
        <dbReference type="RefSeq" id="XP_028151587.1"/>
    </source>
</evidence>
<dbReference type="RefSeq" id="XP_028151587.1">
    <property type="nucleotide sequence ID" value="XM_028295786.1"/>
</dbReference>
<dbReference type="InterPro" id="IPR059068">
    <property type="entry name" value="TPR_P4H"/>
</dbReference>
<gene>
    <name evidence="3" type="primary">LOC114344967</name>
</gene>
<feature type="domain" description="Prolyl 4-hydroxylase peptide-substrate-binding" evidence="2">
    <location>
        <begin position="74"/>
        <end position="162"/>
    </location>
</feature>
<feature type="region of interest" description="Disordered" evidence="1">
    <location>
        <begin position="165"/>
        <end position="190"/>
    </location>
</feature>
<dbReference type="Gene3D" id="1.25.40.10">
    <property type="entry name" value="Tetratricopeptide repeat domain"/>
    <property type="match status" value="1"/>
</dbReference>
<dbReference type="Pfam" id="PF23558">
    <property type="entry name" value="TPR_P4H"/>
    <property type="match status" value="1"/>
</dbReference>